<feature type="domain" description="Amidohydrolase-related" evidence="7">
    <location>
        <begin position="63"/>
        <end position="345"/>
    </location>
</feature>
<comment type="caution">
    <text evidence="9">The sequence shown here is derived from an EMBL/GenBank/DDBJ whole genome shotgun (WGS) entry which is preliminary data.</text>
</comment>
<dbReference type="GO" id="GO:0000034">
    <property type="term" value="F:adenine deaminase activity"/>
    <property type="evidence" value="ECO:0007669"/>
    <property type="project" value="UniProtKB-UniRule"/>
</dbReference>
<dbReference type="InterPro" id="IPR032466">
    <property type="entry name" value="Metal_Hydrolase"/>
</dbReference>
<dbReference type="InterPro" id="IPR026912">
    <property type="entry name" value="Adenine_deam_C"/>
</dbReference>
<gene>
    <name evidence="6 9" type="primary">ade</name>
    <name evidence="9" type="ORF">DPQ25_05270</name>
</gene>
<keyword evidence="4 6" id="KW-0464">Manganese</keyword>
<comment type="catalytic activity">
    <reaction evidence="5 6">
        <text>adenine + H2O + H(+) = hypoxanthine + NH4(+)</text>
        <dbReference type="Rhea" id="RHEA:23688"/>
        <dbReference type="ChEBI" id="CHEBI:15377"/>
        <dbReference type="ChEBI" id="CHEBI:15378"/>
        <dbReference type="ChEBI" id="CHEBI:16708"/>
        <dbReference type="ChEBI" id="CHEBI:17368"/>
        <dbReference type="ChEBI" id="CHEBI:28938"/>
        <dbReference type="EC" id="3.5.4.2"/>
    </reaction>
</comment>
<protein>
    <recommendedName>
        <fullName evidence="2 6">Adenine deaminase</fullName>
        <shortName evidence="6">Adenase</shortName>
        <shortName evidence="6">Adenine aminase</shortName>
        <ecNumber evidence="2 6">3.5.4.2</ecNumber>
    </recommendedName>
</protein>
<dbReference type="EMBL" id="QLYR01000002">
    <property type="protein sequence ID" value="RAQ29708.1"/>
    <property type="molecule type" value="Genomic_DNA"/>
</dbReference>
<comment type="similarity">
    <text evidence="1 6">Belongs to the metallo-dependent hydrolases superfamily. Adenine deaminase family.</text>
</comment>
<dbReference type="PANTHER" id="PTHR11113:SF2">
    <property type="entry name" value="ADENINE DEAMINASE"/>
    <property type="match status" value="1"/>
</dbReference>
<organism evidence="9 10">
    <name type="scientific">Hydrogeniiclostridium mannosilyticum</name>
    <dbReference type="NCBI Taxonomy" id="2764322"/>
    <lineage>
        <taxon>Bacteria</taxon>
        <taxon>Bacillati</taxon>
        <taxon>Bacillota</taxon>
        <taxon>Clostridia</taxon>
        <taxon>Eubacteriales</taxon>
        <taxon>Acutalibacteraceae</taxon>
        <taxon>Hydrogeniiclostridium</taxon>
    </lineage>
</organism>
<dbReference type="Gene3D" id="3.20.20.140">
    <property type="entry name" value="Metal-dependent hydrolases"/>
    <property type="match status" value="1"/>
</dbReference>
<evidence type="ECO:0000256" key="5">
    <source>
        <dbReference type="ARBA" id="ARBA00047720"/>
    </source>
</evidence>
<accession>A0A328UDX5</accession>
<dbReference type="RefSeq" id="WP_112332138.1">
    <property type="nucleotide sequence ID" value="NZ_QLYR01000002.1"/>
</dbReference>
<dbReference type="InterPro" id="IPR006679">
    <property type="entry name" value="Adenine_deam"/>
</dbReference>
<keyword evidence="10" id="KW-1185">Reference proteome</keyword>
<evidence type="ECO:0000259" key="8">
    <source>
        <dbReference type="Pfam" id="PF13382"/>
    </source>
</evidence>
<dbReference type="Gene3D" id="2.30.40.10">
    <property type="entry name" value="Urease, subunit C, domain 1"/>
    <property type="match status" value="1"/>
</dbReference>
<dbReference type="HAMAP" id="MF_01518">
    <property type="entry name" value="Adenine_deamin"/>
    <property type="match status" value="1"/>
</dbReference>
<dbReference type="InterPro" id="IPR011059">
    <property type="entry name" value="Metal-dep_hydrolase_composite"/>
</dbReference>
<dbReference type="NCBIfam" id="TIGR01178">
    <property type="entry name" value="ade"/>
    <property type="match status" value="1"/>
</dbReference>
<dbReference type="GO" id="GO:0006146">
    <property type="term" value="P:adenine catabolic process"/>
    <property type="evidence" value="ECO:0007669"/>
    <property type="project" value="InterPro"/>
</dbReference>
<evidence type="ECO:0000256" key="3">
    <source>
        <dbReference type="ARBA" id="ARBA00022801"/>
    </source>
</evidence>
<evidence type="ECO:0000313" key="9">
    <source>
        <dbReference type="EMBL" id="RAQ29708.1"/>
    </source>
</evidence>
<dbReference type="Pfam" id="PF01979">
    <property type="entry name" value="Amidohydro_1"/>
    <property type="match status" value="1"/>
</dbReference>
<dbReference type="CDD" id="cd01295">
    <property type="entry name" value="AdeC"/>
    <property type="match status" value="1"/>
</dbReference>
<evidence type="ECO:0000256" key="4">
    <source>
        <dbReference type="ARBA" id="ARBA00023211"/>
    </source>
</evidence>
<dbReference type="InterPro" id="IPR006680">
    <property type="entry name" value="Amidohydro-rel"/>
</dbReference>
<evidence type="ECO:0000256" key="6">
    <source>
        <dbReference type="HAMAP-Rule" id="MF_01518"/>
    </source>
</evidence>
<dbReference type="PANTHER" id="PTHR11113">
    <property type="entry name" value="N-ACETYLGLUCOSAMINE-6-PHOSPHATE DEACETYLASE"/>
    <property type="match status" value="1"/>
</dbReference>
<dbReference type="EC" id="3.5.4.2" evidence="2 6"/>
<dbReference type="AlphaFoldDB" id="A0A328UDX5"/>
<reference evidence="9 10" key="1">
    <citation type="submission" date="2018-06" db="EMBL/GenBank/DDBJ databases">
        <title>Noncontiguous genome sequence of Ruminococcaceae bacterium ASD2818.</title>
        <authorList>
            <person name="Chaplin A.V."/>
            <person name="Sokolova S.R."/>
            <person name="Kochetkova T.O."/>
            <person name="Goltsov A.Y."/>
            <person name="Trofimov D.Y."/>
            <person name="Efimov B.A."/>
        </authorList>
    </citation>
    <scope>NUCLEOTIDE SEQUENCE [LARGE SCALE GENOMIC DNA]</scope>
    <source>
        <strain evidence="9 10">ASD2818</strain>
    </source>
</reference>
<dbReference type="Proteomes" id="UP000249377">
    <property type="component" value="Unassembled WGS sequence"/>
</dbReference>
<evidence type="ECO:0000313" key="10">
    <source>
        <dbReference type="Proteomes" id="UP000249377"/>
    </source>
</evidence>
<evidence type="ECO:0000259" key="7">
    <source>
        <dbReference type="Pfam" id="PF01979"/>
    </source>
</evidence>
<keyword evidence="3 6" id="KW-0378">Hydrolase</keyword>
<sequence length="555" mass="59604">MDRRKLIDTAQGKLEPDLVLKNGRIIQVLTGEILEGDIAVKDGWIAGVGRYDGPHAADLDGRYVSPGFINAHCHVESSMALPEVYCAEELRYGVTTLITDPHEIANVAGAAGIAFMLDRSEGLPMRYYVQAPSCVPCTALEHAGSVLTAESLAPFLAHPRVTGLGEMMDFHGVADGAPGVLEKLDLFSGKVLDGHLPAAQPLLQPYAAAGIRTDHESVTFEEAQAKLRAGLSVLIRQGSGSKNLDAIVAGIVREGLDTSGLAFCTDDKHLLDIHREGTIRCCIERAIALGLPPVTAYRLATLNAARIYRLWDLGAIAPGFRADLVVLDSLEQARVHSVYQNGKNVSGLPAHPHRQPIPPEILHSVHIRPLAKEAFRLPGQETYPVINMVPNQIITRKTLVSAAEAERLLREKELLKIAVVERHHATGCMGVGLLARYGLRDGAIATTVAHDSHNLIVVGGSDRDMHIAVQELQRVQGGFTLVRGGQVLATLPLPVAGLMSDKPCAEITVKLQALTGLAREMGVDPSMDPFIALSFLALPVLPEIRITDLGVVEVS</sequence>
<name>A0A328UDX5_9FIRM</name>
<feature type="domain" description="Adenine deaminase C-terminal" evidence="8">
    <location>
        <begin position="392"/>
        <end position="554"/>
    </location>
</feature>
<dbReference type="SUPFAM" id="SSF51556">
    <property type="entry name" value="Metallo-dependent hydrolases"/>
    <property type="match status" value="1"/>
</dbReference>
<dbReference type="SUPFAM" id="SSF51338">
    <property type="entry name" value="Composite domain of metallo-dependent hydrolases"/>
    <property type="match status" value="1"/>
</dbReference>
<proteinExistence type="inferred from homology"/>
<comment type="cofactor">
    <cofactor evidence="6">
        <name>Mn(2+)</name>
        <dbReference type="ChEBI" id="CHEBI:29035"/>
    </cofactor>
</comment>
<evidence type="ECO:0000256" key="1">
    <source>
        <dbReference type="ARBA" id="ARBA00006773"/>
    </source>
</evidence>
<evidence type="ECO:0000256" key="2">
    <source>
        <dbReference type="ARBA" id="ARBA00012782"/>
    </source>
</evidence>
<dbReference type="Pfam" id="PF13382">
    <property type="entry name" value="Adenine_deam_C"/>
    <property type="match status" value="1"/>
</dbReference>